<dbReference type="GO" id="GO:0016787">
    <property type="term" value="F:hydrolase activity"/>
    <property type="evidence" value="ECO:0007669"/>
    <property type="project" value="UniProtKB-KW"/>
</dbReference>
<dbReference type="EMBL" id="GGMR01011220">
    <property type="protein sequence ID" value="MBY23839.1"/>
    <property type="molecule type" value="Transcribed_RNA"/>
</dbReference>
<sequence length="150" mass="18003">MNEESMKMLQFVCWENPLSSSMVLTEILWHIMYTYCQELKFYLDLLFVILSIEDSWQVLRIQNAMTGNDREGVLDTILRHKNQYQRRSYQCIKGLVGLFMRIPMAHKVVLQNTDLKRKWVEAVDWLQEELNRVIFLLFLLVLSQLKLLLF</sequence>
<proteinExistence type="predicted"/>
<accession>A0A2S2P301</accession>
<protein>
    <submittedName>
        <fullName evidence="2">Putative ubiquitin carboxyl-terminal hydrolase FAF-Y</fullName>
    </submittedName>
</protein>
<evidence type="ECO:0000259" key="1">
    <source>
        <dbReference type="Pfam" id="PF12030"/>
    </source>
</evidence>
<feature type="domain" description="DUF3517" evidence="1">
    <location>
        <begin position="3"/>
        <end position="110"/>
    </location>
</feature>
<dbReference type="AlphaFoldDB" id="A0A2S2P301"/>
<evidence type="ECO:0000313" key="2">
    <source>
        <dbReference type="EMBL" id="MBY23839.1"/>
    </source>
</evidence>
<reference evidence="2" key="1">
    <citation type="submission" date="2018-04" db="EMBL/GenBank/DDBJ databases">
        <title>Transcriptome of Schizaphis graminum biotype I.</title>
        <authorList>
            <person name="Scully E.D."/>
            <person name="Geib S.M."/>
            <person name="Palmer N.A."/>
            <person name="Koch K."/>
            <person name="Bradshaw J."/>
            <person name="Heng-Moss T."/>
            <person name="Sarath G."/>
        </authorList>
    </citation>
    <scope>NUCLEOTIDE SEQUENCE</scope>
</reference>
<dbReference type="InterPro" id="IPR021905">
    <property type="entry name" value="DUF3517"/>
</dbReference>
<gene>
    <name evidence="2" type="primary">USP9Y</name>
    <name evidence="2" type="ORF">g.158347</name>
</gene>
<dbReference type="Pfam" id="PF12030">
    <property type="entry name" value="DUF3517"/>
    <property type="match status" value="1"/>
</dbReference>
<keyword evidence="2" id="KW-0378">Hydrolase</keyword>
<organism evidence="2">
    <name type="scientific">Schizaphis graminum</name>
    <name type="common">Green bug aphid</name>
    <dbReference type="NCBI Taxonomy" id="13262"/>
    <lineage>
        <taxon>Eukaryota</taxon>
        <taxon>Metazoa</taxon>
        <taxon>Ecdysozoa</taxon>
        <taxon>Arthropoda</taxon>
        <taxon>Hexapoda</taxon>
        <taxon>Insecta</taxon>
        <taxon>Pterygota</taxon>
        <taxon>Neoptera</taxon>
        <taxon>Paraneoptera</taxon>
        <taxon>Hemiptera</taxon>
        <taxon>Sternorrhyncha</taxon>
        <taxon>Aphidomorpha</taxon>
        <taxon>Aphidoidea</taxon>
        <taxon>Aphididae</taxon>
        <taxon>Aphidini</taxon>
        <taxon>Schizaphis</taxon>
    </lineage>
</organism>
<name>A0A2S2P301_SCHGA</name>